<feature type="compositionally biased region" description="Basic and acidic residues" evidence="1">
    <location>
        <begin position="22"/>
        <end position="44"/>
    </location>
</feature>
<evidence type="ECO:0000313" key="3">
    <source>
        <dbReference type="Proteomes" id="UP000325313"/>
    </source>
</evidence>
<dbReference type="Proteomes" id="UP000325313">
    <property type="component" value="Unassembled WGS sequence"/>
</dbReference>
<dbReference type="EMBL" id="VDEP01000112">
    <property type="protein sequence ID" value="KAA1130189.1"/>
    <property type="molecule type" value="Genomic_DNA"/>
</dbReference>
<feature type="region of interest" description="Disordered" evidence="1">
    <location>
        <begin position="1"/>
        <end position="44"/>
    </location>
</feature>
<evidence type="ECO:0000313" key="2">
    <source>
        <dbReference type="EMBL" id="KAA1130189.1"/>
    </source>
</evidence>
<protein>
    <submittedName>
        <fullName evidence="2">Uncharacterized protein</fullName>
    </submittedName>
</protein>
<reference evidence="2 3" key="1">
    <citation type="submission" date="2019-05" db="EMBL/GenBank/DDBJ databases">
        <title>Emergence of the Ug99 lineage of the wheat stem rust pathogen through somatic hybridization.</title>
        <authorList>
            <person name="Li F."/>
            <person name="Upadhyaya N.M."/>
            <person name="Sperschneider J."/>
            <person name="Matny O."/>
            <person name="Nguyen-Phuc H."/>
            <person name="Mago R."/>
            <person name="Raley C."/>
            <person name="Miller M.E."/>
            <person name="Silverstein K.A.T."/>
            <person name="Henningsen E."/>
            <person name="Hirsch C.D."/>
            <person name="Visser B."/>
            <person name="Pretorius Z.A."/>
            <person name="Steffenson B.J."/>
            <person name="Schwessinger B."/>
            <person name="Dodds P.N."/>
            <person name="Figueroa M."/>
        </authorList>
    </citation>
    <scope>NUCLEOTIDE SEQUENCE [LARGE SCALE GENOMIC DNA]</scope>
    <source>
        <strain evidence="2 3">Ug99</strain>
    </source>
</reference>
<sequence>MNGCLLQSRKNKNSLSSCKPGRGNEDLPSKVTGRSRDSIDQEVWSRRRRTQQLGEEQEVIHSPGFCSSIIADSHLPPIRNEQIVD</sequence>
<proteinExistence type="predicted"/>
<evidence type="ECO:0000256" key="1">
    <source>
        <dbReference type="SAM" id="MobiDB-lite"/>
    </source>
</evidence>
<organism evidence="2 3">
    <name type="scientific">Puccinia graminis f. sp. tritici</name>
    <dbReference type="NCBI Taxonomy" id="56615"/>
    <lineage>
        <taxon>Eukaryota</taxon>
        <taxon>Fungi</taxon>
        <taxon>Dikarya</taxon>
        <taxon>Basidiomycota</taxon>
        <taxon>Pucciniomycotina</taxon>
        <taxon>Pucciniomycetes</taxon>
        <taxon>Pucciniales</taxon>
        <taxon>Pucciniaceae</taxon>
        <taxon>Puccinia</taxon>
    </lineage>
</organism>
<gene>
    <name evidence="2" type="ORF">PGTUg99_016912</name>
</gene>
<dbReference type="AlphaFoldDB" id="A0A5B0RYA4"/>
<accession>A0A5B0RYA4</accession>
<name>A0A5B0RYA4_PUCGR</name>
<comment type="caution">
    <text evidence="2">The sequence shown here is derived from an EMBL/GenBank/DDBJ whole genome shotgun (WGS) entry which is preliminary data.</text>
</comment>